<protein>
    <recommendedName>
        <fullName evidence="3">DNA alkylation repair enzyme</fullName>
    </recommendedName>
</protein>
<name>A0ABQ0E1N0_9PORP</name>
<sequence length="215" mass="24547">MQTTEATLIEIKKAVCARMDGTTASLMRYRGASECDYIMGLSIPQIRDLAKQYIPSEELSSELLKHKMRELRLLGILLFPQNKLGVQQLTSLLSKVASREEAELLSYHLIAPSESFDSLIDTLLRSNILFASEAAYNALARRALLKMPIKRSILERALIRIENDPELHESSMHFLVRLSEYTELKELMSEHVKQWAISEKETLRRLSNVLSEVVD</sequence>
<dbReference type="InterPro" id="IPR016024">
    <property type="entry name" value="ARM-type_fold"/>
</dbReference>
<dbReference type="EMBL" id="BAAFSF010000001">
    <property type="protein sequence ID" value="GAB1251632.1"/>
    <property type="molecule type" value="Genomic_DNA"/>
</dbReference>
<gene>
    <name evidence="1" type="ORF">Tsumi_07360</name>
</gene>
<keyword evidence="2" id="KW-1185">Reference proteome</keyword>
<dbReference type="RefSeq" id="WP_411915435.1">
    <property type="nucleotide sequence ID" value="NZ_BAAFSF010000001.1"/>
</dbReference>
<reference evidence="1 2" key="1">
    <citation type="journal article" date="2025" name="Int. J. Syst. Evol. Microbiol.">
        <title>Desulfovibrio falkowii sp. nov., Porphyromonas miyakawae sp. nov., Mediterraneibacter flintii sp. nov. and Owariibacterium komagatae gen. nov., sp. nov., isolated from human faeces.</title>
        <authorList>
            <person name="Hamaguchi T."/>
            <person name="Ohara M."/>
            <person name="Hisatomi A."/>
            <person name="Sekiguchi K."/>
            <person name="Takeda J.I."/>
            <person name="Ueyama J."/>
            <person name="Ito M."/>
            <person name="Nishiwaki H."/>
            <person name="Ogi T."/>
            <person name="Hirayama M."/>
            <person name="Ohkuma M."/>
            <person name="Sakamoto M."/>
            <person name="Ohno K."/>
        </authorList>
    </citation>
    <scope>NUCLEOTIDE SEQUENCE [LARGE SCALE GENOMIC DNA]</scope>
    <source>
        <strain evidence="1 2">13CB11C</strain>
    </source>
</reference>
<accession>A0ABQ0E1N0</accession>
<dbReference type="Gene3D" id="1.25.10.90">
    <property type="match status" value="1"/>
</dbReference>
<evidence type="ECO:0000313" key="2">
    <source>
        <dbReference type="Proteomes" id="UP001628220"/>
    </source>
</evidence>
<evidence type="ECO:0008006" key="3">
    <source>
        <dbReference type="Google" id="ProtNLM"/>
    </source>
</evidence>
<dbReference type="SUPFAM" id="SSF48371">
    <property type="entry name" value="ARM repeat"/>
    <property type="match status" value="1"/>
</dbReference>
<proteinExistence type="predicted"/>
<comment type="caution">
    <text evidence="1">The sequence shown here is derived from an EMBL/GenBank/DDBJ whole genome shotgun (WGS) entry which is preliminary data.</text>
</comment>
<organism evidence="1 2">
    <name type="scientific">Porphyromonas miyakawae</name>
    <dbReference type="NCBI Taxonomy" id="3137470"/>
    <lineage>
        <taxon>Bacteria</taxon>
        <taxon>Pseudomonadati</taxon>
        <taxon>Bacteroidota</taxon>
        <taxon>Bacteroidia</taxon>
        <taxon>Bacteroidales</taxon>
        <taxon>Porphyromonadaceae</taxon>
        <taxon>Porphyromonas</taxon>
    </lineage>
</organism>
<evidence type="ECO:0000313" key="1">
    <source>
        <dbReference type="EMBL" id="GAB1251632.1"/>
    </source>
</evidence>
<dbReference type="Proteomes" id="UP001628220">
    <property type="component" value="Unassembled WGS sequence"/>
</dbReference>